<sequence length="390" mass="44781">MKKLILFFLPLFALAQANTEVHLFDIKKNGKDWEVSNGKNISNNKAYDNQPHFYDNNTIVFSSTRNKQTDIAKYNIRTGKISFINNTPNGGEYSPQRIPGSKNISAVRLDKDGKQLFYEYDFTSGKHKTLINDLVVAYPVWFDNNTLVSSAIVNDSLELNVTNIKTQKSIPLIKNVGRSFHKIPNTELISYIKKSGQTWQVWSLNPKTLEKKSITNIMENQDICWLPDGTLLISSKNVIFKYHPKKDQGWSLFHQFTNEEINNISRITVNKDATQLAIVAEESPKHVVQKQIEAYNNRDLKSFLATFSDNVKVYTYLDKLNYEGKKKMKLVYGPMFKSVKDLNCKTLTRIIKGNKVIDEEQITVNGKSFKTVAIYEVNNGKITTLRFLRQ</sequence>
<protein>
    <submittedName>
        <fullName evidence="3">Putative steroid delta-isomerase domain protein</fullName>
    </submittedName>
</protein>
<evidence type="ECO:0000313" key="3">
    <source>
        <dbReference type="EMBL" id="SNR15424.1"/>
    </source>
</evidence>
<dbReference type="GO" id="GO:0016853">
    <property type="term" value="F:isomerase activity"/>
    <property type="evidence" value="ECO:0007669"/>
    <property type="project" value="UniProtKB-KW"/>
</dbReference>
<dbReference type="InterPro" id="IPR032710">
    <property type="entry name" value="NTF2-like_dom_sf"/>
</dbReference>
<dbReference type="EMBL" id="LT899436">
    <property type="protein sequence ID" value="SNR15424.1"/>
    <property type="molecule type" value="Genomic_DNA"/>
</dbReference>
<evidence type="ECO:0000256" key="1">
    <source>
        <dbReference type="SAM" id="SignalP"/>
    </source>
</evidence>
<dbReference type="KEGG" id="tje:TJEJU_1706"/>
<keyword evidence="3" id="KW-0413">Isomerase</keyword>
<evidence type="ECO:0000259" key="2">
    <source>
        <dbReference type="Pfam" id="PF12680"/>
    </source>
</evidence>
<dbReference type="SUPFAM" id="SSF69304">
    <property type="entry name" value="Tricorn protease N-terminal domain"/>
    <property type="match status" value="1"/>
</dbReference>
<feature type="signal peptide" evidence="1">
    <location>
        <begin position="1"/>
        <end position="17"/>
    </location>
</feature>
<keyword evidence="4" id="KW-1185">Reference proteome</keyword>
<feature type="domain" description="SnoaL-like" evidence="2">
    <location>
        <begin position="288"/>
        <end position="383"/>
    </location>
</feature>
<dbReference type="SUPFAM" id="SSF54427">
    <property type="entry name" value="NTF2-like"/>
    <property type="match status" value="1"/>
</dbReference>
<dbReference type="Gene3D" id="2.120.10.30">
    <property type="entry name" value="TolB, C-terminal domain"/>
    <property type="match status" value="1"/>
</dbReference>
<name>A0A238UAC4_9FLAO</name>
<dbReference type="RefSeq" id="WP_095071140.1">
    <property type="nucleotide sequence ID" value="NZ_LT899436.1"/>
</dbReference>
<dbReference type="Gene3D" id="3.10.450.50">
    <property type="match status" value="1"/>
</dbReference>
<organism evidence="3 4">
    <name type="scientific">Tenacibaculum jejuense</name>
    <dbReference type="NCBI Taxonomy" id="584609"/>
    <lineage>
        <taxon>Bacteria</taxon>
        <taxon>Pseudomonadati</taxon>
        <taxon>Bacteroidota</taxon>
        <taxon>Flavobacteriia</taxon>
        <taxon>Flavobacteriales</taxon>
        <taxon>Flavobacteriaceae</taxon>
        <taxon>Tenacibaculum</taxon>
    </lineage>
</organism>
<reference evidence="3 4" key="1">
    <citation type="submission" date="2017-07" db="EMBL/GenBank/DDBJ databases">
        <authorList>
            <person name="Sun Z.S."/>
            <person name="Albrecht U."/>
            <person name="Echele G."/>
            <person name="Lee C.C."/>
        </authorList>
    </citation>
    <scope>NUCLEOTIDE SEQUENCE [LARGE SCALE GENOMIC DNA]</scope>
    <source>
        <strain evidence="4">type strain: KCTC 22618</strain>
    </source>
</reference>
<dbReference type="OrthoDB" id="9797498at2"/>
<dbReference type="Proteomes" id="UP000215214">
    <property type="component" value="Chromosome TJEJU"/>
</dbReference>
<dbReference type="AlphaFoldDB" id="A0A238UAC4"/>
<gene>
    <name evidence="3" type="ORF">TJEJU_1706</name>
</gene>
<proteinExistence type="predicted"/>
<keyword evidence="1" id="KW-0732">Signal</keyword>
<evidence type="ECO:0000313" key="4">
    <source>
        <dbReference type="Proteomes" id="UP000215214"/>
    </source>
</evidence>
<accession>A0A238UAC4</accession>
<dbReference type="InterPro" id="IPR011042">
    <property type="entry name" value="6-blade_b-propeller_TolB-like"/>
</dbReference>
<dbReference type="InterPro" id="IPR037401">
    <property type="entry name" value="SnoaL-like"/>
</dbReference>
<feature type="chain" id="PRO_5013054076" evidence="1">
    <location>
        <begin position="18"/>
        <end position="390"/>
    </location>
</feature>
<dbReference type="Pfam" id="PF12680">
    <property type="entry name" value="SnoaL_2"/>
    <property type="match status" value="1"/>
</dbReference>